<organism evidence="1 2">
    <name type="scientific">Dreissena polymorpha</name>
    <name type="common">Zebra mussel</name>
    <name type="synonym">Mytilus polymorpha</name>
    <dbReference type="NCBI Taxonomy" id="45954"/>
    <lineage>
        <taxon>Eukaryota</taxon>
        <taxon>Metazoa</taxon>
        <taxon>Spiralia</taxon>
        <taxon>Lophotrochozoa</taxon>
        <taxon>Mollusca</taxon>
        <taxon>Bivalvia</taxon>
        <taxon>Autobranchia</taxon>
        <taxon>Heteroconchia</taxon>
        <taxon>Euheterodonta</taxon>
        <taxon>Imparidentia</taxon>
        <taxon>Neoheterodontei</taxon>
        <taxon>Myida</taxon>
        <taxon>Dreissenoidea</taxon>
        <taxon>Dreissenidae</taxon>
        <taxon>Dreissena</taxon>
    </lineage>
</organism>
<reference evidence="1" key="2">
    <citation type="submission" date="2020-11" db="EMBL/GenBank/DDBJ databases">
        <authorList>
            <person name="McCartney M.A."/>
            <person name="Auch B."/>
            <person name="Kono T."/>
            <person name="Mallez S."/>
            <person name="Becker A."/>
            <person name="Gohl D.M."/>
            <person name="Silverstein K.A.T."/>
            <person name="Koren S."/>
            <person name="Bechman K.B."/>
            <person name="Herman A."/>
            <person name="Abrahante J.E."/>
            <person name="Garbe J."/>
        </authorList>
    </citation>
    <scope>NUCLEOTIDE SEQUENCE</scope>
    <source>
        <strain evidence="1">Duluth1</strain>
        <tissue evidence="1">Whole animal</tissue>
    </source>
</reference>
<accession>A0A9D4ILC1</accession>
<evidence type="ECO:0000313" key="2">
    <source>
        <dbReference type="Proteomes" id="UP000828390"/>
    </source>
</evidence>
<protein>
    <submittedName>
        <fullName evidence="1">Uncharacterized protein</fullName>
    </submittedName>
</protein>
<proteinExistence type="predicted"/>
<dbReference type="EMBL" id="JAIWYP010000009">
    <property type="protein sequence ID" value="KAH3776917.1"/>
    <property type="molecule type" value="Genomic_DNA"/>
</dbReference>
<sequence>MFSILKNEGFTYVSPEILYEMFNYLKGVKRPGCEDQFFVEQGDLIHKEMMVCDDVLLYFLIHKEMMVCDDVLLYYT</sequence>
<name>A0A9D4ILC1_DREPO</name>
<dbReference type="Proteomes" id="UP000828390">
    <property type="component" value="Unassembled WGS sequence"/>
</dbReference>
<dbReference type="AlphaFoldDB" id="A0A9D4ILC1"/>
<reference evidence="1" key="1">
    <citation type="journal article" date="2019" name="bioRxiv">
        <title>The Genome of the Zebra Mussel, Dreissena polymorpha: A Resource for Invasive Species Research.</title>
        <authorList>
            <person name="McCartney M.A."/>
            <person name="Auch B."/>
            <person name="Kono T."/>
            <person name="Mallez S."/>
            <person name="Zhang Y."/>
            <person name="Obille A."/>
            <person name="Becker A."/>
            <person name="Abrahante J.E."/>
            <person name="Garbe J."/>
            <person name="Badalamenti J.P."/>
            <person name="Herman A."/>
            <person name="Mangelson H."/>
            <person name="Liachko I."/>
            <person name="Sullivan S."/>
            <person name="Sone E.D."/>
            <person name="Koren S."/>
            <person name="Silverstein K.A.T."/>
            <person name="Beckman K.B."/>
            <person name="Gohl D.M."/>
        </authorList>
    </citation>
    <scope>NUCLEOTIDE SEQUENCE</scope>
    <source>
        <strain evidence="1">Duluth1</strain>
        <tissue evidence="1">Whole animal</tissue>
    </source>
</reference>
<gene>
    <name evidence="1" type="ORF">DPMN_178351</name>
</gene>
<evidence type="ECO:0000313" key="1">
    <source>
        <dbReference type="EMBL" id="KAH3776917.1"/>
    </source>
</evidence>
<keyword evidence="2" id="KW-1185">Reference proteome</keyword>
<comment type="caution">
    <text evidence="1">The sequence shown here is derived from an EMBL/GenBank/DDBJ whole genome shotgun (WGS) entry which is preliminary data.</text>
</comment>